<dbReference type="Proteomes" id="UP000283734">
    <property type="component" value="Unassembled WGS sequence"/>
</dbReference>
<keyword evidence="5" id="KW-1185">Reference proteome</keyword>
<feature type="transmembrane region" description="Helical" evidence="3">
    <location>
        <begin position="62"/>
        <end position="81"/>
    </location>
</feature>
<keyword evidence="3" id="KW-1133">Transmembrane helix</keyword>
<evidence type="ECO:0000256" key="3">
    <source>
        <dbReference type="SAM" id="Phobius"/>
    </source>
</evidence>
<evidence type="ECO:0000256" key="2">
    <source>
        <dbReference type="SAM" id="MobiDB-lite"/>
    </source>
</evidence>
<dbReference type="OrthoDB" id="5700790at2"/>
<keyword evidence="3" id="KW-0812">Transmembrane</keyword>
<dbReference type="RefSeq" id="WP_022986280.1">
    <property type="nucleotide sequence ID" value="NZ_CAXGPP010000041.1"/>
</dbReference>
<evidence type="ECO:0008006" key="6">
    <source>
        <dbReference type="Google" id="ProtNLM"/>
    </source>
</evidence>
<sequence>MTRDREVNLGDLDDISVDEPVRPGKPVAAAPSTGKPADRGNGSGKAKAKPAPQKPAPTGGGGWMAACLVLVVLIAVLAVWFHRQVGVLQAQLDNRLTESSEQLGNLQSRLSATDESLNQSSGKLQDLVRAHSKALEDNRTEIRKLWDLSNKRNKADIAEQGKKLSALGSSVESVKKAQAGVDGKIKGLNQEAATLKKQVESAVSAVNKSSQQWQTQISQMQTQLDVLVENIGQLERQQQNVKTALAKLEKAQGSLTALDARVDDTEAAVAAFDAYRLQVNSRLDKLEGR</sequence>
<evidence type="ECO:0000313" key="5">
    <source>
        <dbReference type="Proteomes" id="UP000283734"/>
    </source>
</evidence>
<dbReference type="Gene3D" id="1.10.287.1490">
    <property type="match status" value="1"/>
</dbReference>
<gene>
    <name evidence="4" type="ORF">D4A39_13080</name>
</gene>
<dbReference type="EMBL" id="QYYA01000004">
    <property type="protein sequence ID" value="RJG16752.1"/>
    <property type="molecule type" value="Genomic_DNA"/>
</dbReference>
<accession>A0A418XVJ2</accession>
<keyword evidence="3" id="KW-0472">Membrane</keyword>
<feature type="region of interest" description="Disordered" evidence="2">
    <location>
        <begin position="1"/>
        <end position="58"/>
    </location>
</feature>
<reference evidence="4 5" key="1">
    <citation type="submission" date="2018-09" db="EMBL/GenBank/DDBJ databases">
        <title>Alcanivorax profundi sp. nov., isolated from 1000 m-depth seawater of the Mariana Trench.</title>
        <authorList>
            <person name="Liu J."/>
        </authorList>
    </citation>
    <scope>NUCLEOTIDE SEQUENCE [LARGE SCALE GENOMIC DNA]</scope>
    <source>
        <strain evidence="4 5">MTEO17</strain>
    </source>
</reference>
<organism evidence="4 5">
    <name type="scientific">Alcanivorax profundi</name>
    <dbReference type="NCBI Taxonomy" id="2338368"/>
    <lineage>
        <taxon>Bacteria</taxon>
        <taxon>Pseudomonadati</taxon>
        <taxon>Pseudomonadota</taxon>
        <taxon>Gammaproteobacteria</taxon>
        <taxon>Oceanospirillales</taxon>
        <taxon>Alcanivoracaceae</taxon>
        <taxon>Alcanivorax</taxon>
    </lineage>
</organism>
<proteinExistence type="predicted"/>
<comment type="caution">
    <text evidence="4">The sequence shown here is derived from an EMBL/GenBank/DDBJ whole genome shotgun (WGS) entry which is preliminary data.</text>
</comment>
<keyword evidence="1" id="KW-0175">Coiled coil</keyword>
<name>A0A418XVJ2_9GAMM</name>
<evidence type="ECO:0000313" key="4">
    <source>
        <dbReference type="EMBL" id="RJG16752.1"/>
    </source>
</evidence>
<protein>
    <recommendedName>
        <fullName evidence="6">Chromosome partition protein Smc</fullName>
    </recommendedName>
</protein>
<evidence type="ECO:0000256" key="1">
    <source>
        <dbReference type="SAM" id="Coils"/>
    </source>
</evidence>
<feature type="coiled-coil region" evidence="1">
    <location>
        <begin position="185"/>
        <end position="268"/>
    </location>
</feature>
<dbReference type="AlphaFoldDB" id="A0A418XVJ2"/>